<protein>
    <submittedName>
        <fullName evidence="2">Uncharacterized protein</fullName>
    </submittedName>
</protein>
<keyword evidence="1" id="KW-0732">Signal</keyword>
<accession>A0ABY7VCA9</accession>
<proteinExistence type="predicted"/>
<feature type="chain" id="PRO_5045740666" evidence="1">
    <location>
        <begin position="20"/>
        <end position="108"/>
    </location>
</feature>
<organism evidence="2 3">
    <name type="scientific">Thalassomonas haliotis</name>
    <dbReference type="NCBI Taxonomy" id="485448"/>
    <lineage>
        <taxon>Bacteria</taxon>
        <taxon>Pseudomonadati</taxon>
        <taxon>Pseudomonadota</taxon>
        <taxon>Gammaproteobacteria</taxon>
        <taxon>Alteromonadales</taxon>
        <taxon>Colwelliaceae</taxon>
        <taxon>Thalassomonas</taxon>
    </lineage>
</organism>
<evidence type="ECO:0000313" key="3">
    <source>
        <dbReference type="Proteomes" id="UP001215231"/>
    </source>
</evidence>
<evidence type="ECO:0000313" key="2">
    <source>
        <dbReference type="EMBL" id="WDE10553.1"/>
    </source>
</evidence>
<evidence type="ECO:0000256" key="1">
    <source>
        <dbReference type="SAM" id="SignalP"/>
    </source>
</evidence>
<feature type="signal peptide" evidence="1">
    <location>
        <begin position="1"/>
        <end position="19"/>
    </location>
</feature>
<dbReference type="Proteomes" id="UP001215231">
    <property type="component" value="Chromosome"/>
</dbReference>
<name>A0ABY7VCA9_9GAMM</name>
<reference evidence="2 3" key="1">
    <citation type="journal article" date="2022" name="Mar. Drugs">
        <title>Bioassay-Guided Fractionation Leads to the Detection of Cholic Acid Generated by the Rare Thalassomonas sp.</title>
        <authorList>
            <person name="Pheiffer F."/>
            <person name="Schneider Y.K."/>
            <person name="Hansen E.H."/>
            <person name="Andersen J.H."/>
            <person name="Isaksson J."/>
            <person name="Busche T."/>
            <person name="R C."/>
            <person name="Kalinowski J."/>
            <person name="Zyl L.V."/>
            <person name="Trindade M."/>
        </authorList>
    </citation>
    <scope>NUCLEOTIDE SEQUENCE [LARGE SCALE GENOMIC DNA]</scope>
    <source>
        <strain evidence="2 3">A5K-61T</strain>
    </source>
</reference>
<sequence length="108" mass="12291">MKKLFVSLLQVLVCTGLFAQEYDGAIDKELAGEHRILAAVTLEQFQYQAQWRESCHIAPIAYGREVLGFALLNELITLEVFFWGWGNNYYTLMTRDLKVGAICKSAEL</sequence>
<keyword evidence="3" id="KW-1185">Reference proteome</keyword>
<dbReference type="RefSeq" id="WP_274050593.1">
    <property type="nucleotide sequence ID" value="NZ_CP059693.1"/>
</dbReference>
<dbReference type="EMBL" id="CP059693">
    <property type="protein sequence ID" value="WDE10553.1"/>
    <property type="molecule type" value="Genomic_DNA"/>
</dbReference>
<gene>
    <name evidence="2" type="ORF">H3N35_20145</name>
</gene>